<evidence type="ECO:0000256" key="1">
    <source>
        <dbReference type="SAM" id="MobiDB-lite"/>
    </source>
</evidence>
<feature type="compositionally biased region" description="Polar residues" evidence="1">
    <location>
        <begin position="1"/>
        <end position="11"/>
    </location>
</feature>
<dbReference type="EMBL" id="CP054706">
    <property type="protein sequence ID" value="QQK80334.1"/>
    <property type="molecule type" value="Genomic_DNA"/>
</dbReference>
<accession>A0A7T6ZB96</accession>
<dbReference type="AlphaFoldDB" id="A0A7T6ZB96"/>
<dbReference type="RefSeq" id="WP_200084706.1">
    <property type="nucleotide sequence ID" value="NZ_CP054706.1"/>
</dbReference>
<proteinExistence type="predicted"/>
<gene>
    <name evidence="2" type="ORF">HUG20_10815</name>
</gene>
<dbReference type="Proteomes" id="UP000595349">
    <property type="component" value="Chromosome"/>
</dbReference>
<sequence>MQKPQTTSTDGYPQENRLESEGKVEVCSIPRGETDERDDVPYLINKVVSRNNRNAAYKAV</sequence>
<dbReference type="KEGG" id="scib:HUG20_10815"/>
<organism evidence="2 3">
    <name type="scientific">Salicibibacter cibi</name>
    <dbReference type="NCBI Taxonomy" id="2743001"/>
    <lineage>
        <taxon>Bacteria</taxon>
        <taxon>Bacillati</taxon>
        <taxon>Bacillota</taxon>
        <taxon>Bacilli</taxon>
        <taxon>Bacillales</taxon>
        <taxon>Bacillaceae</taxon>
        <taxon>Salicibibacter</taxon>
    </lineage>
</organism>
<name>A0A7T6ZB96_9BACI</name>
<feature type="region of interest" description="Disordered" evidence="1">
    <location>
        <begin position="1"/>
        <end position="36"/>
    </location>
</feature>
<keyword evidence="3" id="KW-1185">Reference proteome</keyword>
<evidence type="ECO:0000313" key="2">
    <source>
        <dbReference type="EMBL" id="QQK80334.1"/>
    </source>
</evidence>
<evidence type="ECO:0000313" key="3">
    <source>
        <dbReference type="Proteomes" id="UP000595349"/>
    </source>
</evidence>
<protein>
    <submittedName>
        <fullName evidence="2">Uncharacterized protein</fullName>
    </submittedName>
</protein>
<reference evidence="2 3" key="1">
    <citation type="submission" date="2020-06" db="EMBL/GenBank/DDBJ databases">
        <title>Genomic analysis of Salicibibacter sp. NKC21-4.</title>
        <authorList>
            <person name="Oh Y.J."/>
        </authorList>
    </citation>
    <scope>NUCLEOTIDE SEQUENCE [LARGE SCALE GENOMIC DNA]</scope>
    <source>
        <strain evidence="2 3">NKC21-4</strain>
    </source>
</reference>